<protein>
    <recommendedName>
        <fullName evidence="3">Fungal lipase-type domain-containing protein</fullName>
    </recommendedName>
</protein>
<proteinExistence type="predicted"/>
<feature type="domain" description="Fungal lipase-type" evidence="3">
    <location>
        <begin position="584"/>
        <end position="748"/>
    </location>
</feature>
<feature type="region of interest" description="Disordered" evidence="1">
    <location>
        <begin position="281"/>
        <end position="313"/>
    </location>
</feature>
<dbReference type="SUPFAM" id="SSF53474">
    <property type="entry name" value="alpha/beta-Hydrolases"/>
    <property type="match status" value="1"/>
</dbReference>
<feature type="compositionally biased region" description="Low complexity" evidence="1">
    <location>
        <begin position="195"/>
        <end position="217"/>
    </location>
</feature>
<organism evidence="4 5">
    <name type="scientific">Discostella pseudostelligera</name>
    <dbReference type="NCBI Taxonomy" id="259834"/>
    <lineage>
        <taxon>Eukaryota</taxon>
        <taxon>Sar</taxon>
        <taxon>Stramenopiles</taxon>
        <taxon>Ochrophyta</taxon>
        <taxon>Bacillariophyta</taxon>
        <taxon>Coscinodiscophyceae</taxon>
        <taxon>Thalassiosirophycidae</taxon>
        <taxon>Stephanodiscales</taxon>
        <taxon>Stephanodiscaceae</taxon>
        <taxon>Discostella</taxon>
    </lineage>
</organism>
<accession>A0ABD3M798</accession>
<dbReference type="CDD" id="cd00519">
    <property type="entry name" value="Lipase_3"/>
    <property type="match status" value="1"/>
</dbReference>
<dbReference type="AlphaFoldDB" id="A0ABD3M798"/>
<evidence type="ECO:0000259" key="3">
    <source>
        <dbReference type="Pfam" id="PF01764"/>
    </source>
</evidence>
<dbReference type="Pfam" id="PF01764">
    <property type="entry name" value="Lipase_3"/>
    <property type="match status" value="1"/>
</dbReference>
<reference evidence="4 5" key="1">
    <citation type="submission" date="2024-10" db="EMBL/GenBank/DDBJ databases">
        <title>Updated reference genomes for cyclostephanoid diatoms.</title>
        <authorList>
            <person name="Roberts W.R."/>
            <person name="Alverson A.J."/>
        </authorList>
    </citation>
    <scope>NUCLEOTIDE SEQUENCE [LARGE SCALE GENOMIC DNA]</scope>
    <source>
        <strain evidence="4 5">AJA232-27</strain>
    </source>
</reference>
<dbReference type="Gene3D" id="3.40.50.1820">
    <property type="entry name" value="alpha/beta hydrolase"/>
    <property type="match status" value="1"/>
</dbReference>
<dbReference type="InterPro" id="IPR029058">
    <property type="entry name" value="AB_hydrolase_fold"/>
</dbReference>
<name>A0ABD3M798_9STRA</name>
<dbReference type="PANTHER" id="PTHR46023">
    <property type="entry name" value="LIPASE CLASS 3 PROTEIN-LIKE"/>
    <property type="match status" value="1"/>
</dbReference>
<sequence>MWTNTLCLISAAAGTSGGSDPDAGGGAGGVQMILILLVDSLPSPTTTTSIGDTMTLICRAIASSRQHQLLPVAVAHASHSTLRRSRRRCRDIHVACFWRTVSGTSSSSTEMVGAIVGGCASDEQVVHPPGFNQCFAMGAVIAAAASSSAAASLLGRNENSNLRYVGNDNIYRHSIRSNSSASGRLFSNINCHCESNTSKTSPPSSKTSSTNGSDSSGVNDLHDSKSTQDCSTTKSVSTFFDMAQQWASDFSSTITDENSRQIKPPPSDIQAAEAALLSAMGITRGDTNRSDYPRRDGDRQNDNAVKDTKQNDTNMLQRIMVGLDEIKSALPEMASTLINDEKVKNDSESKTESNKVAVDDESSSSIFTDFLSLAKNASLFATTNSSPSAAPNIEELIQQAQRIAANHASTSSSQQQSNSSGFLSQVLYLQQNAYAIQRAFESAFGNTDYFADIAAVKDIFRSVNWVAALHYYLEQEDSIKTPSWKRRMHRYQRDVEVTKVEELNEALILSELSYADSVDDIRSGLEKMYHGKDVTGDNEQLWKRNKPQWELLFCDLESRPNQPSHFLAIQKNASPYDDVLHVLMVVRGTKTMSDLITDAMMEATDYEYAPPGLCDENNNPIILRGQAHGGMQESGKYLVGRHQQLLSTLLRLSKKRKIEITLIGHSLGAGAATIAAMEWNSMQSLEGKDGSTQGNNIAGGNNSDIQVSAHVIGFGCPALLSKPLSHATKDFVTTVIADADFIPRMSGATLVNLLLDVKDFDYQMQAERDVEQALREVQNRLSGQYTPPFQSKLSFNITDDDIQSVMGYVRRGLETVSPTTSTSNIAETTKESVDEGHHYTKKVPVLFPPGECIHFYRDGSGISGTYVNCDFFNEIDVARTMVDDHLISSGYRRIFLNLMRDFHQDDHFSFDSKGSGKSN</sequence>
<keyword evidence="2" id="KW-0732">Signal</keyword>
<evidence type="ECO:0000256" key="2">
    <source>
        <dbReference type="SAM" id="SignalP"/>
    </source>
</evidence>
<evidence type="ECO:0000313" key="4">
    <source>
        <dbReference type="EMBL" id="KAL3759467.1"/>
    </source>
</evidence>
<gene>
    <name evidence="4" type="ORF">ACHAWU_000766</name>
</gene>
<comment type="caution">
    <text evidence="4">The sequence shown here is derived from an EMBL/GenBank/DDBJ whole genome shotgun (WGS) entry which is preliminary data.</text>
</comment>
<dbReference type="InterPro" id="IPR002921">
    <property type="entry name" value="Fungal_lipase-type"/>
</dbReference>
<feature type="region of interest" description="Disordered" evidence="1">
    <location>
        <begin position="195"/>
        <end position="229"/>
    </location>
</feature>
<keyword evidence="5" id="KW-1185">Reference proteome</keyword>
<dbReference type="PANTHER" id="PTHR46023:SF6">
    <property type="entry name" value="LIPASE CLASS 3 FAMILY PROTEIN"/>
    <property type="match status" value="1"/>
</dbReference>
<dbReference type="EMBL" id="JALLBG020000200">
    <property type="protein sequence ID" value="KAL3759467.1"/>
    <property type="molecule type" value="Genomic_DNA"/>
</dbReference>
<feature type="compositionally biased region" description="Basic and acidic residues" evidence="1">
    <location>
        <begin position="286"/>
        <end position="310"/>
    </location>
</feature>
<feature type="signal peptide" evidence="2">
    <location>
        <begin position="1"/>
        <end position="18"/>
    </location>
</feature>
<feature type="chain" id="PRO_5044896478" description="Fungal lipase-type domain-containing protein" evidence="2">
    <location>
        <begin position="19"/>
        <end position="919"/>
    </location>
</feature>
<evidence type="ECO:0000313" key="5">
    <source>
        <dbReference type="Proteomes" id="UP001530293"/>
    </source>
</evidence>
<dbReference type="Proteomes" id="UP001530293">
    <property type="component" value="Unassembled WGS sequence"/>
</dbReference>
<evidence type="ECO:0000256" key="1">
    <source>
        <dbReference type="SAM" id="MobiDB-lite"/>
    </source>
</evidence>